<evidence type="ECO:0000313" key="3">
    <source>
        <dbReference type="EMBL" id="KAF3835725.1"/>
    </source>
</evidence>
<evidence type="ECO:0000256" key="2">
    <source>
        <dbReference type="SAM" id="MobiDB-lite"/>
    </source>
</evidence>
<reference evidence="3 4" key="1">
    <citation type="submission" date="2020-03" db="EMBL/GenBank/DDBJ databases">
        <title>Dissostichus mawsoni Genome sequencing and assembly.</title>
        <authorList>
            <person name="Park H."/>
        </authorList>
    </citation>
    <scope>NUCLEOTIDE SEQUENCE [LARGE SCALE GENOMIC DNA]</scope>
    <source>
        <strain evidence="3">DM0001</strain>
        <tissue evidence="3">Muscle</tissue>
    </source>
</reference>
<accession>A0A7J5XF92</accession>
<dbReference type="AlphaFoldDB" id="A0A7J5XF92"/>
<evidence type="ECO:0000313" key="4">
    <source>
        <dbReference type="Proteomes" id="UP000518266"/>
    </source>
</evidence>
<keyword evidence="4" id="KW-1185">Reference proteome</keyword>
<evidence type="ECO:0008006" key="5">
    <source>
        <dbReference type="Google" id="ProtNLM"/>
    </source>
</evidence>
<protein>
    <recommendedName>
        <fullName evidence="5">Reverse transcriptase</fullName>
    </recommendedName>
</protein>
<feature type="region of interest" description="Disordered" evidence="2">
    <location>
        <begin position="1"/>
        <end position="31"/>
    </location>
</feature>
<organism evidence="3 4">
    <name type="scientific">Dissostichus mawsoni</name>
    <name type="common">Antarctic cod</name>
    <dbReference type="NCBI Taxonomy" id="36200"/>
    <lineage>
        <taxon>Eukaryota</taxon>
        <taxon>Metazoa</taxon>
        <taxon>Chordata</taxon>
        <taxon>Craniata</taxon>
        <taxon>Vertebrata</taxon>
        <taxon>Euteleostomi</taxon>
        <taxon>Actinopterygii</taxon>
        <taxon>Neopterygii</taxon>
        <taxon>Teleostei</taxon>
        <taxon>Neoteleostei</taxon>
        <taxon>Acanthomorphata</taxon>
        <taxon>Eupercaria</taxon>
        <taxon>Perciformes</taxon>
        <taxon>Notothenioidei</taxon>
        <taxon>Nototheniidae</taxon>
        <taxon>Dissostichus</taxon>
    </lineage>
</organism>
<dbReference type="OrthoDB" id="8953973at2759"/>
<feature type="coiled-coil region" evidence="1">
    <location>
        <begin position="137"/>
        <end position="164"/>
    </location>
</feature>
<name>A0A7J5XF92_DISMA</name>
<dbReference type="Proteomes" id="UP000518266">
    <property type="component" value="Unassembled WGS sequence"/>
</dbReference>
<sequence>MQQPHGHVNPRSLGGNPILDGGRSGKLGAHTDEGFHRVPYCHVGRLETPLPFSTQPQGPERSYQNTPESMHDYLKLAGELWEDSTGARHDNSPETTVLWRDQIIKGLPKPVQTALEDIVNLETQPFHDWKQTVTHWYTRHQRKMDQEDDEVKALTKRLLKAQVAEKDNETNKKKAKAVPQIRHFKIDSLSLLMPICNNHIFLPSSLDPVFSLWKEKGLVYFKQLFVDNIFVSFDILKTKFDLNSQLFRYFQIRGFARCNFPNFPHQPPDSLIDTILFSPVVISVVGKLILSALSSPLATRNTWEKELGLTFSDEWWQGALDRVNSTSSCARLTLIQFKVLHRSHLTKLDFANCWTQMLSLSPANHTHVFFSSPKLGSFWSSFYDTLSKAFNKPVVPSPSISIVGVPEEFSSFTNKESNVIYFASLVARRRILLQWKDQKPPSSQSWLKDLMCFLYLEKIKYIIRGCSDKFSKTWDAILSFLNSIPSLGD</sequence>
<evidence type="ECO:0000256" key="1">
    <source>
        <dbReference type="SAM" id="Coils"/>
    </source>
</evidence>
<proteinExistence type="predicted"/>
<comment type="caution">
    <text evidence="3">The sequence shown here is derived from an EMBL/GenBank/DDBJ whole genome shotgun (WGS) entry which is preliminary data.</text>
</comment>
<dbReference type="EMBL" id="JAAKFY010000025">
    <property type="protein sequence ID" value="KAF3835725.1"/>
    <property type="molecule type" value="Genomic_DNA"/>
</dbReference>
<gene>
    <name evidence="3" type="ORF">F7725_028283</name>
</gene>
<keyword evidence="1" id="KW-0175">Coiled coil</keyword>